<dbReference type="RefSeq" id="WP_125972040.1">
    <property type="nucleotide sequence ID" value="NZ_BAAADY010000006.1"/>
</dbReference>
<name>A0A7X5XZD1_9SPHN</name>
<accession>A0A7X5XZD1</accession>
<protein>
    <submittedName>
        <fullName evidence="1">Uncharacterized protein</fullName>
    </submittedName>
</protein>
<dbReference type="AlphaFoldDB" id="A0A7X5XZD1"/>
<comment type="caution">
    <text evidence="1">The sequence shown here is derived from an EMBL/GenBank/DDBJ whole genome shotgun (WGS) entry which is preliminary data.</text>
</comment>
<organism evidence="1 2">
    <name type="scientific">Sphingomonas trueperi</name>
    <dbReference type="NCBI Taxonomy" id="53317"/>
    <lineage>
        <taxon>Bacteria</taxon>
        <taxon>Pseudomonadati</taxon>
        <taxon>Pseudomonadota</taxon>
        <taxon>Alphaproteobacteria</taxon>
        <taxon>Sphingomonadales</taxon>
        <taxon>Sphingomonadaceae</taxon>
        <taxon>Sphingomonas</taxon>
    </lineage>
</organism>
<dbReference type="EMBL" id="JAATJB010000005">
    <property type="protein sequence ID" value="NJB97750.1"/>
    <property type="molecule type" value="Genomic_DNA"/>
</dbReference>
<gene>
    <name evidence="1" type="ORF">GGR89_002065</name>
</gene>
<reference evidence="1 2" key="1">
    <citation type="submission" date="2020-03" db="EMBL/GenBank/DDBJ databases">
        <title>Genomic Encyclopedia of Type Strains, Phase IV (KMG-IV): sequencing the most valuable type-strain genomes for metagenomic binning, comparative biology and taxonomic classification.</title>
        <authorList>
            <person name="Goeker M."/>
        </authorList>
    </citation>
    <scope>NUCLEOTIDE SEQUENCE [LARGE SCALE GENOMIC DNA]</scope>
    <source>
        <strain evidence="1 2">DSM 7225</strain>
    </source>
</reference>
<evidence type="ECO:0000313" key="2">
    <source>
        <dbReference type="Proteomes" id="UP000531251"/>
    </source>
</evidence>
<proteinExistence type="predicted"/>
<evidence type="ECO:0000313" key="1">
    <source>
        <dbReference type="EMBL" id="NJB97750.1"/>
    </source>
</evidence>
<sequence>MINLSVQNVTTNAGFVGGTIALQRQLSATSQFSLLQGSNAAVALDSDSLTLSAALAIGETVTALVAETDGSGASFRQIAYALNVTGAASSSDVYHLVMVRGADTKVGAGAVNMGNLLFERGFIDAPFNATSTQFTWRSGTAAHLTLPTDGRSPTPSESGKANRLNGGDYVLDFTAIGDGRTVSGTLTIQRDLGRSVPAYTFDRGARTLPAETFTARCYTASSVGELQAITASEASGATILLALGSTRLGFSTWPSYGKSPATPALIQSENLSRPTKVARVHCNNNSHWRIDSLDVSASASELIAMGNGQDQILNLQGQSNDVRVTRCRFGVPNGTAPNNFPRVSIGTDTSVGMSGGVFVAHNSFDGIAAGGVRAGVDIVVAFNTWTRWTRDSLAHGGSSYLELRGFLYEGNLVGASALDNPYIHPDTGQFQTVVAAGPGQLHTGSYKMYDNFTFGGASQTSFNGPVFTGAGSAPPRIECVIDVAGNFHSSLTFYGIGAMTNADWTNGQGMQVRGNTTVRQLTGVTGSIDGGKASGAQGFTTWDDSGTVRIPNNNQLYPGMGRTFAANAAVQVIDSYYDGVAPDGGVDVSQAMFKGRRPSSVDPVGLTPAQINDNSDRFDDPNRIVPDWSIYTLAEQYAIIRDMYATKAGGLNDRGDGRVVGAFCVRRNGAPAKRNQYGTATLSVSTAAGQVTATLSRVLGVDVICDVVRNGAATGVAITIPAGQTSAGSPVAFAAGDSILLKNDCGLLNPSVTAA</sequence>
<keyword evidence="2" id="KW-1185">Reference proteome</keyword>
<dbReference type="Proteomes" id="UP000531251">
    <property type="component" value="Unassembled WGS sequence"/>
</dbReference>